<dbReference type="InterPro" id="IPR011250">
    <property type="entry name" value="OMP/PagP_B-barrel"/>
</dbReference>
<feature type="compositionally biased region" description="Polar residues" evidence="1">
    <location>
        <begin position="224"/>
        <end position="248"/>
    </location>
</feature>
<accession>A0A5S9PTI6</accession>
<evidence type="ECO:0008006" key="5">
    <source>
        <dbReference type="Google" id="ProtNLM"/>
    </source>
</evidence>
<dbReference type="Gene3D" id="2.40.160.20">
    <property type="match status" value="1"/>
</dbReference>
<protein>
    <recommendedName>
        <fullName evidence="5">Outer membrane protein beta-barrel domain-containing protein</fullName>
    </recommendedName>
</protein>
<feature type="chain" id="PRO_5024821365" description="Outer membrane protein beta-barrel domain-containing protein" evidence="2">
    <location>
        <begin position="24"/>
        <end position="248"/>
    </location>
</feature>
<proteinExistence type="predicted"/>
<dbReference type="EMBL" id="CACSIO010000012">
    <property type="protein sequence ID" value="CAA0107467.1"/>
    <property type="molecule type" value="Genomic_DNA"/>
</dbReference>
<dbReference type="SUPFAM" id="SSF56925">
    <property type="entry name" value="OMPA-like"/>
    <property type="match status" value="1"/>
</dbReference>
<feature type="signal peptide" evidence="2">
    <location>
        <begin position="1"/>
        <end position="23"/>
    </location>
</feature>
<evidence type="ECO:0000256" key="2">
    <source>
        <dbReference type="SAM" id="SignalP"/>
    </source>
</evidence>
<keyword evidence="2" id="KW-0732">Signal</keyword>
<gene>
    <name evidence="3" type="ORF">OPDIPICF_01194</name>
</gene>
<reference evidence="3 4" key="1">
    <citation type="submission" date="2019-11" db="EMBL/GenBank/DDBJ databases">
        <authorList>
            <person name="Holert J."/>
        </authorList>
    </citation>
    <scope>NUCLEOTIDE SEQUENCE [LARGE SCALE GENOMIC DNA]</scope>
    <source>
        <strain evidence="3">SB11_3</strain>
    </source>
</reference>
<name>A0A5S9PTI6_9GAMM</name>
<dbReference type="Proteomes" id="UP000441399">
    <property type="component" value="Unassembled WGS sequence"/>
</dbReference>
<feature type="region of interest" description="Disordered" evidence="1">
    <location>
        <begin position="223"/>
        <end position="248"/>
    </location>
</feature>
<evidence type="ECO:0000256" key="1">
    <source>
        <dbReference type="SAM" id="MobiDB-lite"/>
    </source>
</evidence>
<evidence type="ECO:0000313" key="4">
    <source>
        <dbReference type="Proteomes" id="UP000441399"/>
    </source>
</evidence>
<organism evidence="3 4">
    <name type="scientific">BD1-7 clade bacterium</name>
    <dbReference type="NCBI Taxonomy" id="2029982"/>
    <lineage>
        <taxon>Bacteria</taxon>
        <taxon>Pseudomonadati</taxon>
        <taxon>Pseudomonadota</taxon>
        <taxon>Gammaproteobacteria</taxon>
        <taxon>Cellvibrionales</taxon>
        <taxon>Spongiibacteraceae</taxon>
        <taxon>BD1-7 clade</taxon>
    </lineage>
</organism>
<keyword evidence="4" id="KW-1185">Reference proteome</keyword>
<dbReference type="AlphaFoldDB" id="A0A5S9PTI6"/>
<evidence type="ECO:0000313" key="3">
    <source>
        <dbReference type="EMBL" id="CAA0107467.1"/>
    </source>
</evidence>
<dbReference type="OrthoDB" id="9865546at2"/>
<sequence length="248" mass="27176">MSQRLSYYLAGIGLSLATSTVLANDHTHFNYFGNLSLKSGYATSHTEVTNIDGGATGAIEPVRDGYNVEASLAFSLPQMVNTKPYIDYQWIGHSNRHTNSVSVGLKQYFDVIPKHFSVFGGFGIGYYQLDWDSAPANAVRTGSQKSKSVGGSFQAGMDWFMIHNLSLNFTVRVDVTNHQTVLESAGGSTIFNQDNTLSTMFGLSWWFDRKESPIKVYNFDKNKQTSTHRSSEGGLTTPPSNITKGAGS</sequence>